<dbReference type="Proteomes" id="UP001209681">
    <property type="component" value="Unassembled WGS sequence"/>
</dbReference>
<accession>A0ABT3NB88</accession>
<dbReference type="InterPro" id="IPR021973">
    <property type="entry name" value="SprA-related"/>
</dbReference>
<dbReference type="EMBL" id="JAPFPW010000014">
    <property type="protein sequence ID" value="MCW7754719.1"/>
    <property type="molecule type" value="Genomic_DNA"/>
</dbReference>
<sequence>MNIQTAIHIQPGSHGGPRIEKAATTGRTQPAAPVASPENTGRTGKNEETAGSLTGLSKLTPSQLRMVSELKTRDQEVRTHEQAHISAGGGHVNGGIRYIYQKGPDGKMYAIGGEVSIDVSPIPGDPEATARKMEQVRRAAMAPSDPSPQDRSVAARATMIRSAALQDLALIQLQQQKDKTANTRSNSKAAYENPEPLSGQLIRVQA</sequence>
<protein>
    <submittedName>
        <fullName evidence="2">Metalloprotease CJM1_0395 family protein</fullName>
    </submittedName>
</protein>
<dbReference type="GO" id="GO:0008237">
    <property type="term" value="F:metallopeptidase activity"/>
    <property type="evidence" value="ECO:0007669"/>
    <property type="project" value="UniProtKB-KW"/>
</dbReference>
<feature type="compositionally biased region" description="Polar residues" evidence="1">
    <location>
        <begin position="37"/>
        <end position="55"/>
    </location>
</feature>
<gene>
    <name evidence="2" type="ORF">OOT00_12075</name>
</gene>
<keyword evidence="2" id="KW-0378">Hydrolase</keyword>
<comment type="caution">
    <text evidence="2">The sequence shown here is derived from an EMBL/GenBank/DDBJ whole genome shotgun (WGS) entry which is preliminary data.</text>
</comment>
<keyword evidence="2" id="KW-0645">Protease</keyword>
<evidence type="ECO:0000313" key="3">
    <source>
        <dbReference type="Proteomes" id="UP001209681"/>
    </source>
</evidence>
<evidence type="ECO:0000313" key="2">
    <source>
        <dbReference type="EMBL" id="MCW7754719.1"/>
    </source>
</evidence>
<organism evidence="2 3">
    <name type="scientific">Desulfobotulus pelophilus</name>
    <dbReference type="NCBI Taxonomy" id="2823377"/>
    <lineage>
        <taxon>Bacteria</taxon>
        <taxon>Pseudomonadati</taxon>
        <taxon>Thermodesulfobacteriota</taxon>
        <taxon>Desulfobacteria</taxon>
        <taxon>Desulfobacterales</taxon>
        <taxon>Desulfobacteraceae</taxon>
        <taxon>Desulfobotulus</taxon>
    </lineage>
</organism>
<feature type="region of interest" description="Disordered" evidence="1">
    <location>
        <begin position="1"/>
        <end position="55"/>
    </location>
</feature>
<feature type="region of interest" description="Disordered" evidence="1">
    <location>
        <begin position="176"/>
        <end position="206"/>
    </location>
</feature>
<reference evidence="2 3" key="1">
    <citation type="submission" date="2022-11" db="EMBL/GenBank/DDBJ databases">
        <title>Desulfobotulus tamanensis H1 sp. nov. - anaerobic, alkaliphilic, sulphate reducing bacterium isolated from terrestrial mud volcano.</title>
        <authorList>
            <person name="Frolova A."/>
            <person name="Merkel A.Y."/>
            <person name="Slobodkin A.I."/>
        </authorList>
    </citation>
    <scope>NUCLEOTIDE SEQUENCE [LARGE SCALE GENOMIC DNA]</scope>
    <source>
        <strain evidence="2 3">H1</strain>
    </source>
</reference>
<keyword evidence="2" id="KW-0482">Metalloprotease</keyword>
<proteinExistence type="predicted"/>
<dbReference type="RefSeq" id="WP_265425631.1">
    <property type="nucleotide sequence ID" value="NZ_JAPFPW010000014.1"/>
</dbReference>
<name>A0ABT3NB88_9BACT</name>
<dbReference type="Pfam" id="PF12118">
    <property type="entry name" value="SprA-related"/>
    <property type="match status" value="1"/>
</dbReference>
<evidence type="ECO:0000256" key="1">
    <source>
        <dbReference type="SAM" id="MobiDB-lite"/>
    </source>
</evidence>
<keyword evidence="3" id="KW-1185">Reference proteome</keyword>